<evidence type="ECO:0000256" key="3">
    <source>
        <dbReference type="SAM" id="MobiDB-lite"/>
    </source>
</evidence>
<name>A0A6S6P1T6_9MYCO</name>
<feature type="transmembrane region" description="Helical" evidence="4">
    <location>
        <begin position="1103"/>
        <end position="1123"/>
    </location>
</feature>
<dbReference type="InterPro" id="IPR016035">
    <property type="entry name" value="Acyl_Trfase/lysoPLipase"/>
</dbReference>
<keyword evidence="2" id="KW-0378">Hydrolase</keyword>
<feature type="active site" description="Proton acceptor" evidence="2">
    <location>
        <position position="325"/>
    </location>
</feature>
<feature type="short sequence motif" description="DGA/G" evidence="2">
    <location>
        <begin position="325"/>
        <end position="327"/>
    </location>
</feature>
<protein>
    <recommendedName>
        <fullName evidence="5">PNPLA domain-containing protein</fullName>
    </recommendedName>
</protein>
<keyword evidence="2" id="KW-0442">Lipid degradation</keyword>
<sequence>MTDDTPYRTMRLALAMRGGVSLAVWIGGAVAELDLFRRACNNLDIGPDPNGYRKARAKTYRGLLEDTRRFNRVEIDILAGASAGGLNAVLFGLAQACDTVMDDTVRRTWIRDGGIWELLREPGSGRVQSILQGDGRLFTVVREALGEIAGDLDPGTVAHHESDVRAGRNARPLLANGASPAQRINVELAATLLDDPRHPGRQNRARFSFSKTSGTLDSAFSTIPAPADRIAGEPVLVDEDRPVAVQAMWRRQMALDRMALAARATSSFPGAFEPARIFSMHSGAALPGASAPLPFDYATSAQVTVNMARAFLYSAGRAEPFGVVDGGVFDNIPIDRAIRAIQRASSSEPSDRSLIYLDPEPPENRGSVVDAPEKSSAASWLPVIRSSLTLKQRQESASDELSLVREYNDRVLQTRGRLEALAAIMRALRQSAGDPIAETVDFVDDLVREESYVQCRIAMDAPRIASLLTEPWSELCYPPREAVDYVALPPEDAIRIKNQVARAYNDPDLEWHLSTDVVAMLDWVRVLIAWVRALEDLLVGYARVRADGGDESEAELPGGFRDDEGRGELLGKLRCWKAALYRWLTVLAEARHRAVDEVLARPLRTENPRTGDRYPLIASLQESRGAQMGLRLTPELGSLLTTIDGDPEQLDRDLYRHLSAPNQFRYPSGANLVTVVRAGLDSMLAEIREHSGPVVDGLYTPATSATEAPVPTWRASWAESVYPHLYLYPLSSYTIEQIAKIFASTGVPDTAHMIRFDRITGDERPQIDVRELEKGARAKHLAAWIGKKTPEARIVQVVSDSRGLLTADGKLAGNALSRFGGFFLWHWRENDWHWGRMDAAAGIARILAHRIDFGADTARDPDQQLQAAVNTEAELRRHRIEETTRALQEQILAESAEQQKDIVADSADTARRGATPPFVTTVGAETLSAISPRYRFALASRIVPLVFRALWPANSSPFSVGGALSRLGNIVLRPLAVALPLVADPLRLGMALIVALAAAGALGASVATQGWHLATAALLAAMSLAIAARVWRIGNGRRRLRRTLSSIHTQFPHLNVDAHWTRLLDEQSTRWWRVASWTLAVVSAGLAVVFAMAGSRPLPVDPFAAVESAVATVAVVLGLQHWFNQRSLRIVEPRAAVSTRKRIVFWALTVAAGIAVVVVPLFAESFLESGGHDRWPLNVVVAGVASGLLTAVSLWGWARSWWAVLSIAVTAALGATVQWGLDTLTRGAGLCDLVPVVVWLATVAAISQRIPHRRRGYGQPPLAEREEDKGPGDTYEDGSTARSRVQNPPPDADGQVGKELTGTSVHR</sequence>
<dbReference type="EMBL" id="AP023287">
    <property type="protein sequence ID" value="BCI52724.1"/>
    <property type="molecule type" value="Genomic_DNA"/>
</dbReference>
<evidence type="ECO:0000313" key="6">
    <source>
        <dbReference type="EMBL" id="BCI52724.1"/>
    </source>
</evidence>
<keyword evidence="1 2" id="KW-0443">Lipid metabolism</keyword>
<keyword evidence="4" id="KW-0812">Transmembrane</keyword>
<dbReference type="RefSeq" id="WP_185295502.1">
    <property type="nucleotide sequence ID" value="NZ_AP023287.1"/>
</dbReference>
<dbReference type="Pfam" id="PF01734">
    <property type="entry name" value="Patatin"/>
    <property type="match status" value="1"/>
</dbReference>
<gene>
    <name evidence="6" type="ORF">NIIDNTM18_20020</name>
</gene>
<feature type="transmembrane region" description="Helical" evidence="4">
    <location>
        <begin position="1202"/>
        <end position="1221"/>
    </location>
</feature>
<dbReference type="GO" id="GO:0016787">
    <property type="term" value="F:hydrolase activity"/>
    <property type="evidence" value="ECO:0007669"/>
    <property type="project" value="UniProtKB-UniRule"/>
</dbReference>
<feature type="transmembrane region" description="Helical" evidence="4">
    <location>
        <begin position="12"/>
        <end position="31"/>
    </location>
</feature>
<proteinExistence type="predicted"/>
<keyword evidence="4" id="KW-1133">Transmembrane helix</keyword>
<evidence type="ECO:0000256" key="2">
    <source>
        <dbReference type="PROSITE-ProRule" id="PRU01161"/>
    </source>
</evidence>
<dbReference type="GO" id="GO:0016042">
    <property type="term" value="P:lipid catabolic process"/>
    <property type="evidence" value="ECO:0007669"/>
    <property type="project" value="UniProtKB-UniRule"/>
</dbReference>
<feature type="short sequence motif" description="GXSXG" evidence="2">
    <location>
        <begin position="80"/>
        <end position="84"/>
    </location>
</feature>
<evidence type="ECO:0000256" key="1">
    <source>
        <dbReference type="ARBA" id="ARBA00023098"/>
    </source>
</evidence>
<accession>A0A6S6P1T6</accession>
<organism evidence="6 7">
    <name type="scientific">Mycolicibacterium litorale</name>
    <dbReference type="NCBI Taxonomy" id="758802"/>
    <lineage>
        <taxon>Bacteria</taxon>
        <taxon>Bacillati</taxon>
        <taxon>Actinomycetota</taxon>
        <taxon>Actinomycetes</taxon>
        <taxon>Mycobacteriales</taxon>
        <taxon>Mycobacteriaceae</taxon>
        <taxon>Mycolicibacterium</taxon>
    </lineage>
</organism>
<evidence type="ECO:0000259" key="5">
    <source>
        <dbReference type="PROSITE" id="PS51635"/>
    </source>
</evidence>
<keyword evidence="4" id="KW-0472">Membrane</keyword>
<evidence type="ECO:0000313" key="7">
    <source>
        <dbReference type="Proteomes" id="UP000515734"/>
    </source>
</evidence>
<feature type="active site" description="Nucleophile" evidence="2">
    <location>
        <position position="82"/>
    </location>
</feature>
<dbReference type="PROSITE" id="PS51635">
    <property type="entry name" value="PNPLA"/>
    <property type="match status" value="1"/>
</dbReference>
<feature type="transmembrane region" description="Helical" evidence="4">
    <location>
        <begin position="1013"/>
        <end position="1031"/>
    </location>
</feature>
<feature type="transmembrane region" description="Helical" evidence="4">
    <location>
        <begin position="1143"/>
        <end position="1163"/>
    </location>
</feature>
<dbReference type="Proteomes" id="UP000515734">
    <property type="component" value="Chromosome"/>
</dbReference>
<feature type="domain" description="PNPLA" evidence="5">
    <location>
        <begin position="14"/>
        <end position="338"/>
    </location>
</feature>
<feature type="transmembrane region" description="Helical" evidence="4">
    <location>
        <begin position="1071"/>
        <end position="1091"/>
    </location>
</feature>
<feature type="region of interest" description="Disordered" evidence="3">
    <location>
        <begin position="1256"/>
        <end position="1307"/>
    </location>
</feature>
<comment type="caution">
    <text evidence="2">Lacks conserved residue(s) required for the propagation of feature annotation.</text>
</comment>
<dbReference type="InterPro" id="IPR002641">
    <property type="entry name" value="PNPLA_dom"/>
</dbReference>
<dbReference type="SUPFAM" id="SSF52151">
    <property type="entry name" value="FabD/lysophospholipase-like"/>
    <property type="match status" value="1"/>
</dbReference>
<feature type="transmembrane region" description="Helical" evidence="4">
    <location>
        <begin position="1175"/>
        <end position="1195"/>
    </location>
</feature>
<feature type="transmembrane region" description="Helical" evidence="4">
    <location>
        <begin position="1227"/>
        <end position="1246"/>
    </location>
</feature>
<dbReference type="InterPro" id="IPR024282">
    <property type="entry name" value="DUF3376"/>
</dbReference>
<reference evidence="6 7" key="1">
    <citation type="submission" date="2020-07" db="EMBL/GenBank/DDBJ databases">
        <title>Complete genome sequence of Mycolicibacterium litorale like strain isolated from cardiac implantable electronic device infection.</title>
        <authorList>
            <person name="Fukano H."/>
            <person name="Miyama H."/>
            <person name="Hoshino Y."/>
        </authorList>
    </citation>
    <scope>NUCLEOTIDE SEQUENCE [LARGE SCALE GENOMIC DNA]</scope>
    <source>
        <strain evidence="6 7">NIIDNTM18</strain>
    </source>
</reference>
<feature type="region of interest" description="Disordered" evidence="3">
    <location>
        <begin position="350"/>
        <end position="371"/>
    </location>
</feature>
<dbReference type="Pfam" id="PF11856">
    <property type="entry name" value="DUF3376"/>
    <property type="match status" value="1"/>
</dbReference>
<evidence type="ECO:0000256" key="4">
    <source>
        <dbReference type="SAM" id="Phobius"/>
    </source>
</evidence>
<dbReference type="Gene3D" id="3.40.1090.10">
    <property type="entry name" value="Cytosolic phospholipase A2 catalytic domain"/>
    <property type="match status" value="1"/>
</dbReference>